<dbReference type="EMBL" id="JAOQIO010000077">
    <property type="protein sequence ID" value="MCU6794178.1"/>
    <property type="molecule type" value="Genomic_DNA"/>
</dbReference>
<proteinExistence type="predicted"/>
<evidence type="ECO:0000313" key="2">
    <source>
        <dbReference type="EMBL" id="MCU6794178.1"/>
    </source>
</evidence>
<organism evidence="2 3">
    <name type="scientific">Paenibacillus baimaensis</name>
    <dbReference type="NCBI Taxonomy" id="2982185"/>
    <lineage>
        <taxon>Bacteria</taxon>
        <taxon>Bacillati</taxon>
        <taxon>Bacillota</taxon>
        <taxon>Bacilli</taxon>
        <taxon>Bacillales</taxon>
        <taxon>Paenibacillaceae</taxon>
        <taxon>Paenibacillus</taxon>
    </lineage>
</organism>
<keyword evidence="1" id="KW-1133">Transmembrane helix</keyword>
<name>A0ABT2UHP5_9BACL</name>
<protein>
    <submittedName>
        <fullName evidence="2">Uncharacterized protein</fullName>
    </submittedName>
</protein>
<feature type="transmembrane region" description="Helical" evidence="1">
    <location>
        <begin position="34"/>
        <end position="53"/>
    </location>
</feature>
<keyword evidence="1" id="KW-0472">Membrane</keyword>
<keyword evidence="1" id="KW-0812">Transmembrane</keyword>
<evidence type="ECO:0000256" key="1">
    <source>
        <dbReference type="SAM" id="Phobius"/>
    </source>
</evidence>
<accession>A0ABT2UHP5</accession>
<evidence type="ECO:0000313" key="3">
    <source>
        <dbReference type="Proteomes" id="UP001652445"/>
    </source>
</evidence>
<comment type="caution">
    <text evidence="2">The sequence shown here is derived from an EMBL/GenBank/DDBJ whole genome shotgun (WGS) entry which is preliminary data.</text>
</comment>
<keyword evidence="3" id="KW-1185">Reference proteome</keyword>
<sequence length="60" mass="6895">MKLIIFIILMLMYPLFLRLIHISDLRVIPLVAPYALGVLSLVVMISGIIEFIAKKIRDKQ</sequence>
<reference evidence="2 3" key="1">
    <citation type="submission" date="2022-09" db="EMBL/GenBank/DDBJ databases">
        <authorList>
            <person name="Han X.L."/>
            <person name="Wang Q."/>
            <person name="Lu T."/>
        </authorList>
    </citation>
    <scope>NUCLEOTIDE SEQUENCE [LARGE SCALE GENOMIC DNA]</scope>
    <source>
        <strain evidence="2 3">WQ 127069</strain>
    </source>
</reference>
<gene>
    <name evidence="2" type="ORF">OB236_18905</name>
</gene>
<dbReference type="RefSeq" id="WP_076233272.1">
    <property type="nucleotide sequence ID" value="NZ_JAOQIO010000077.1"/>
</dbReference>
<dbReference type="Proteomes" id="UP001652445">
    <property type="component" value="Unassembled WGS sequence"/>
</dbReference>